<keyword evidence="1" id="KW-0378">Hydrolase</keyword>
<dbReference type="InterPro" id="IPR002925">
    <property type="entry name" value="Dienelactn_hydro"/>
</dbReference>
<dbReference type="Gene3D" id="3.40.50.1820">
    <property type="entry name" value="alpha/beta hydrolase"/>
    <property type="match status" value="1"/>
</dbReference>
<dbReference type="InterPro" id="IPR029058">
    <property type="entry name" value="AB_hydrolase_fold"/>
</dbReference>
<dbReference type="PANTHER" id="PTHR22946:SF9">
    <property type="entry name" value="POLYKETIDE TRANSFERASE AF380"/>
    <property type="match status" value="1"/>
</dbReference>
<gene>
    <name evidence="3" type="ORF">METZ01_LOCUS157360</name>
</gene>
<feature type="domain" description="Dienelactone hydrolase" evidence="2">
    <location>
        <begin position="49"/>
        <end position="248"/>
    </location>
</feature>
<dbReference type="InterPro" id="IPR050261">
    <property type="entry name" value="FrsA_esterase"/>
</dbReference>
<dbReference type="SUPFAM" id="SSF53474">
    <property type="entry name" value="alpha/beta-Hydrolases"/>
    <property type="match status" value="1"/>
</dbReference>
<organism evidence="3">
    <name type="scientific">marine metagenome</name>
    <dbReference type="NCBI Taxonomy" id="408172"/>
    <lineage>
        <taxon>unclassified sequences</taxon>
        <taxon>metagenomes</taxon>
        <taxon>ecological metagenomes</taxon>
    </lineage>
</organism>
<accession>A0A382ASK7</accession>
<proteinExistence type="predicted"/>
<dbReference type="Pfam" id="PF01738">
    <property type="entry name" value="DLH"/>
    <property type="match status" value="1"/>
</dbReference>
<evidence type="ECO:0000313" key="3">
    <source>
        <dbReference type="EMBL" id="SVB04506.1"/>
    </source>
</evidence>
<dbReference type="EMBL" id="UINC01026662">
    <property type="protein sequence ID" value="SVB04506.1"/>
    <property type="molecule type" value="Genomic_DNA"/>
</dbReference>
<evidence type="ECO:0000256" key="1">
    <source>
        <dbReference type="ARBA" id="ARBA00022801"/>
    </source>
</evidence>
<reference evidence="3" key="1">
    <citation type="submission" date="2018-05" db="EMBL/GenBank/DDBJ databases">
        <authorList>
            <person name="Lanie J.A."/>
            <person name="Ng W.-L."/>
            <person name="Kazmierczak K.M."/>
            <person name="Andrzejewski T.M."/>
            <person name="Davidsen T.M."/>
            <person name="Wayne K.J."/>
            <person name="Tettelin H."/>
            <person name="Glass J.I."/>
            <person name="Rusch D."/>
            <person name="Podicherti R."/>
            <person name="Tsui H.-C.T."/>
            <person name="Winkler M.E."/>
        </authorList>
    </citation>
    <scope>NUCLEOTIDE SEQUENCE</scope>
</reference>
<name>A0A382ASK7_9ZZZZ</name>
<dbReference type="GO" id="GO:0016788">
    <property type="term" value="F:hydrolase activity, acting on ester bonds"/>
    <property type="evidence" value="ECO:0007669"/>
    <property type="project" value="UniProtKB-ARBA"/>
</dbReference>
<protein>
    <recommendedName>
        <fullName evidence="2">Dienelactone hydrolase domain-containing protein</fullName>
    </recommendedName>
</protein>
<dbReference type="AlphaFoldDB" id="A0A382ASK7"/>
<dbReference type="PANTHER" id="PTHR22946">
    <property type="entry name" value="DIENELACTONE HYDROLASE DOMAIN-CONTAINING PROTEIN-RELATED"/>
    <property type="match status" value="1"/>
</dbReference>
<sequence>MDDETRLRDRAITLAGVAGENVEVPSANPVNYHQAVDDPAGCEPVVVDGKLFLPPADRPLPLVMVVPGSLGVADSHVAHAETLVAAGYAVFVLDPFGSRAVVSTVANQTLYSFAASAFDVLAALVVLSGHPAIDAERVCAQGHSRGGSAVLMAAMRRFADPVVGDAVGLAGVYAVYPWCGHQFADPTVGATRVRAIVGDQDDWLSVQQVQAQVQAIRLGGGDASLRIVAGAAHSFDRREAVHEVPEAAVAPLTPTVYVDDDGAMIDPATGRPDAATTDRDMFLAAVRAGLGRLGAHIGSVGDQPDLFRADMLAFHASVLGPPS</sequence>
<evidence type="ECO:0000259" key="2">
    <source>
        <dbReference type="Pfam" id="PF01738"/>
    </source>
</evidence>